<gene>
    <name evidence="1" type="ORF">GDO78_012269</name>
</gene>
<protein>
    <submittedName>
        <fullName evidence="1">Uncharacterized protein</fullName>
    </submittedName>
</protein>
<dbReference type="Proteomes" id="UP000770717">
    <property type="component" value="Unassembled WGS sequence"/>
</dbReference>
<reference evidence="1" key="1">
    <citation type="thesis" date="2020" institute="ProQuest LLC" country="789 East Eisenhower Parkway, Ann Arbor, MI, USA">
        <title>Comparative Genomics and Chromosome Evolution.</title>
        <authorList>
            <person name="Mudd A.B."/>
        </authorList>
    </citation>
    <scope>NUCLEOTIDE SEQUENCE</scope>
    <source>
        <strain evidence="1">HN-11 Male</strain>
        <tissue evidence="1">Kidney and liver</tissue>
    </source>
</reference>
<sequence length="74" mass="8203">MSPISGFSVEHWHFVEFLVSYCLLFPFNFSKLSSARGNGRLVDPLVFPRGVSGLSVNICSVFRKVHLTSTSPAQ</sequence>
<comment type="caution">
    <text evidence="1">The sequence shown here is derived from an EMBL/GenBank/DDBJ whole genome shotgun (WGS) entry which is preliminary data.</text>
</comment>
<evidence type="ECO:0000313" key="1">
    <source>
        <dbReference type="EMBL" id="KAG9480714.1"/>
    </source>
</evidence>
<accession>A0A8J6F436</accession>
<keyword evidence="2" id="KW-1185">Reference proteome</keyword>
<proteinExistence type="predicted"/>
<dbReference type="EMBL" id="WNTK01000007">
    <property type="protein sequence ID" value="KAG9480714.1"/>
    <property type="molecule type" value="Genomic_DNA"/>
</dbReference>
<name>A0A8J6F436_ELECQ</name>
<evidence type="ECO:0000313" key="2">
    <source>
        <dbReference type="Proteomes" id="UP000770717"/>
    </source>
</evidence>
<organism evidence="1 2">
    <name type="scientific">Eleutherodactylus coqui</name>
    <name type="common">Puerto Rican coqui</name>
    <dbReference type="NCBI Taxonomy" id="57060"/>
    <lineage>
        <taxon>Eukaryota</taxon>
        <taxon>Metazoa</taxon>
        <taxon>Chordata</taxon>
        <taxon>Craniata</taxon>
        <taxon>Vertebrata</taxon>
        <taxon>Euteleostomi</taxon>
        <taxon>Amphibia</taxon>
        <taxon>Batrachia</taxon>
        <taxon>Anura</taxon>
        <taxon>Neobatrachia</taxon>
        <taxon>Hyloidea</taxon>
        <taxon>Eleutherodactylidae</taxon>
        <taxon>Eleutherodactylinae</taxon>
        <taxon>Eleutherodactylus</taxon>
        <taxon>Eleutherodactylus</taxon>
    </lineage>
</organism>
<dbReference type="AlphaFoldDB" id="A0A8J6F436"/>